<evidence type="ECO:0000313" key="6">
    <source>
        <dbReference type="EMBL" id="KAJ4836689.1"/>
    </source>
</evidence>
<evidence type="ECO:0000313" key="7">
    <source>
        <dbReference type="Proteomes" id="UP001141552"/>
    </source>
</evidence>
<dbReference type="AlphaFoldDB" id="A0A9Q0FRY7"/>
<dbReference type="GO" id="GO:0051903">
    <property type="term" value="F:S-(hydroxymethyl)glutathione dehydrogenase [NAD(P)+] activity"/>
    <property type="evidence" value="ECO:0007669"/>
    <property type="project" value="TreeGrafter"/>
</dbReference>
<dbReference type="PANTHER" id="PTHR43880">
    <property type="entry name" value="ALCOHOL DEHYDROGENASE"/>
    <property type="match status" value="1"/>
</dbReference>
<gene>
    <name evidence="6" type="ORF">Tsubulata_049997</name>
</gene>
<evidence type="ECO:0000256" key="1">
    <source>
        <dbReference type="ARBA" id="ARBA00001947"/>
    </source>
</evidence>
<dbReference type="FunFam" id="3.40.50.720:FF:000003">
    <property type="entry name" value="S-(hydroxymethyl)glutathione dehydrogenase"/>
    <property type="match status" value="1"/>
</dbReference>
<comment type="cofactor">
    <cofactor evidence="1">
        <name>Zn(2+)</name>
        <dbReference type="ChEBI" id="CHEBI:29105"/>
    </cofactor>
</comment>
<dbReference type="PANTHER" id="PTHR43880:SF48">
    <property type="entry name" value="ENOYL REDUCTASE (ER) DOMAIN-CONTAINING PROTEIN"/>
    <property type="match status" value="1"/>
</dbReference>
<evidence type="ECO:0000259" key="5">
    <source>
        <dbReference type="Pfam" id="PF00107"/>
    </source>
</evidence>
<keyword evidence="7" id="KW-1185">Reference proteome</keyword>
<feature type="domain" description="Alcohol dehydrogenase-like C-terminal" evidence="5">
    <location>
        <begin position="80"/>
        <end position="208"/>
    </location>
</feature>
<proteinExistence type="predicted"/>
<comment type="caution">
    <text evidence="6">The sequence shown here is derived from an EMBL/GenBank/DDBJ whole genome shotgun (WGS) entry which is preliminary data.</text>
</comment>
<organism evidence="6 7">
    <name type="scientific">Turnera subulata</name>
    <dbReference type="NCBI Taxonomy" id="218843"/>
    <lineage>
        <taxon>Eukaryota</taxon>
        <taxon>Viridiplantae</taxon>
        <taxon>Streptophyta</taxon>
        <taxon>Embryophyta</taxon>
        <taxon>Tracheophyta</taxon>
        <taxon>Spermatophyta</taxon>
        <taxon>Magnoliopsida</taxon>
        <taxon>eudicotyledons</taxon>
        <taxon>Gunneridae</taxon>
        <taxon>Pentapetalae</taxon>
        <taxon>rosids</taxon>
        <taxon>fabids</taxon>
        <taxon>Malpighiales</taxon>
        <taxon>Passifloraceae</taxon>
        <taxon>Turnera</taxon>
    </lineage>
</organism>
<dbReference type="Proteomes" id="UP001141552">
    <property type="component" value="Unassembled WGS sequence"/>
</dbReference>
<dbReference type="InterPro" id="IPR036291">
    <property type="entry name" value="NAD(P)-bd_dom_sf"/>
</dbReference>
<name>A0A9Q0FRY7_9ROSI</name>
<comment type="subunit">
    <text evidence="2">Homodimer.</text>
</comment>
<dbReference type="SUPFAM" id="SSF51735">
    <property type="entry name" value="NAD(P)-binding Rossmann-fold domains"/>
    <property type="match status" value="1"/>
</dbReference>
<reference evidence="6" key="2">
    <citation type="journal article" date="2023" name="Plants (Basel)">
        <title>Annotation of the Turnera subulata (Passifloraceae) Draft Genome Reveals the S-Locus Evolved after the Divergence of Turneroideae from Passifloroideae in a Stepwise Manner.</title>
        <authorList>
            <person name="Henning P.M."/>
            <person name="Roalson E.H."/>
            <person name="Mir W."/>
            <person name="McCubbin A.G."/>
            <person name="Shore J.S."/>
        </authorList>
    </citation>
    <scope>NUCLEOTIDE SEQUENCE</scope>
    <source>
        <strain evidence="6">F60SS</strain>
    </source>
</reference>
<keyword evidence="3" id="KW-0479">Metal-binding</keyword>
<keyword evidence="4" id="KW-0862">Zinc</keyword>
<accession>A0A9Q0FRY7</accession>
<evidence type="ECO:0000256" key="2">
    <source>
        <dbReference type="ARBA" id="ARBA00011738"/>
    </source>
</evidence>
<protein>
    <recommendedName>
        <fullName evidence="5">Alcohol dehydrogenase-like C-terminal domain-containing protein</fullName>
    </recommendedName>
</protein>
<dbReference type="GO" id="GO:0008270">
    <property type="term" value="F:zinc ion binding"/>
    <property type="evidence" value="ECO:0007669"/>
    <property type="project" value="TreeGrafter"/>
</dbReference>
<dbReference type="OrthoDB" id="417550at2759"/>
<dbReference type="EMBL" id="JAKUCV010004041">
    <property type="protein sequence ID" value="KAJ4836689.1"/>
    <property type="molecule type" value="Genomic_DNA"/>
</dbReference>
<evidence type="ECO:0000256" key="4">
    <source>
        <dbReference type="ARBA" id="ARBA00022833"/>
    </source>
</evidence>
<dbReference type="Pfam" id="PF00107">
    <property type="entry name" value="ADH_zinc_N"/>
    <property type="match status" value="1"/>
</dbReference>
<dbReference type="Gene3D" id="3.40.50.720">
    <property type="entry name" value="NAD(P)-binding Rossmann-like Domain"/>
    <property type="match status" value="1"/>
</dbReference>
<reference evidence="6" key="1">
    <citation type="submission" date="2022-02" db="EMBL/GenBank/DDBJ databases">
        <authorList>
            <person name="Henning P.M."/>
            <person name="McCubbin A.G."/>
            <person name="Shore J.S."/>
        </authorList>
    </citation>
    <scope>NUCLEOTIDE SEQUENCE</scope>
    <source>
        <strain evidence="6">F60SS</strain>
        <tissue evidence="6">Leaves</tissue>
    </source>
</reference>
<evidence type="ECO:0000256" key="3">
    <source>
        <dbReference type="ARBA" id="ARBA00022723"/>
    </source>
</evidence>
<dbReference type="GO" id="GO:0046294">
    <property type="term" value="P:formaldehyde catabolic process"/>
    <property type="evidence" value="ECO:0007669"/>
    <property type="project" value="TreeGrafter"/>
</dbReference>
<dbReference type="GO" id="GO:0005829">
    <property type="term" value="C:cytosol"/>
    <property type="evidence" value="ECO:0007669"/>
    <property type="project" value="TreeGrafter"/>
</dbReference>
<dbReference type="InterPro" id="IPR013149">
    <property type="entry name" value="ADH-like_C"/>
</dbReference>
<sequence length="263" mass="28315">MPDGTSRLSIKGQMLYHMFSCATWSEYMVADSKYVFKIDPSIALSHASFLSCGFSTGFGAAWKEAKIKPGTTVAVFGLGPVGLGAIEGARMQGATMIIGVDKNGMKKEKAQTFGMTDFINPDEFDESVSQLVKNLTAGDGVDYSFECTGALLNEALLATKLGTGKAIAIGSGIDTVAIDFFPLLSGRTLKGTVFGGIRVKTDFPVILEKCKNKVCAYYEYLLFRYVCALCPLYKILLNALTQDFLPNHCNFWIGTSSGGTCNS</sequence>